<evidence type="ECO:0000256" key="1">
    <source>
        <dbReference type="SAM" id="SignalP"/>
    </source>
</evidence>
<proteinExistence type="predicted"/>
<feature type="signal peptide" evidence="1">
    <location>
        <begin position="1"/>
        <end position="26"/>
    </location>
</feature>
<reference evidence="3 4" key="1">
    <citation type="submission" date="2016-05" db="EMBL/GenBank/DDBJ databases">
        <title>Paenibacillus oryzae. sp. nov., isolated from the rice root.</title>
        <authorList>
            <person name="Zhang J."/>
            <person name="Zhang X."/>
        </authorList>
    </citation>
    <scope>NUCLEOTIDE SEQUENCE [LARGE SCALE GENOMIC DNA]</scope>
    <source>
        <strain evidence="3 4">1DrF-4</strain>
    </source>
</reference>
<evidence type="ECO:0000313" key="4">
    <source>
        <dbReference type="Proteomes" id="UP000092024"/>
    </source>
</evidence>
<dbReference type="Gene3D" id="3.30.457.10">
    <property type="entry name" value="Copper amine oxidase-like, N-terminal domain"/>
    <property type="match status" value="1"/>
</dbReference>
<name>A0A1A5YKZ9_9BACL</name>
<evidence type="ECO:0000259" key="2">
    <source>
        <dbReference type="Pfam" id="PF07833"/>
    </source>
</evidence>
<accession>A0A1A5YKZ9</accession>
<organism evidence="3 4">
    <name type="scientific">Paenibacillus oryzae</name>
    <dbReference type="NCBI Taxonomy" id="1844972"/>
    <lineage>
        <taxon>Bacteria</taxon>
        <taxon>Bacillati</taxon>
        <taxon>Bacillota</taxon>
        <taxon>Bacilli</taxon>
        <taxon>Bacillales</taxon>
        <taxon>Paenibacillaceae</taxon>
        <taxon>Paenibacillus</taxon>
    </lineage>
</organism>
<dbReference type="InterPro" id="IPR012854">
    <property type="entry name" value="Cu_amine_oxidase-like_N"/>
</dbReference>
<comment type="caution">
    <text evidence="3">The sequence shown here is derived from an EMBL/GenBank/DDBJ whole genome shotgun (WGS) entry which is preliminary data.</text>
</comment>
<dbReference type="OrthoDB" id="1684530at2"/>
<dbReference type="Proteomes" id="UP000092024">
    <property type="component" value="Unassembled WGS sequence"/>
</dbReference>
<sequence length="678" mass="74540">MKKAIMSIAAFVVFVTASFVTSTIQAAEAPPRIADIQMDTILMDDGTLWLKRLWAASGYEKVNVGAANIHSAYRSSSLDYDYALTSNDELISWNNESFPTVDKTQSGIKHLTDDYYLKHDGTVWSYNGEQRKDLQNISLLDSAFNSIAYVTNSGEIHHSYLKYVVDQVPDASSIISLEILSKNSLAYMDKSGKVVAVNLLDFDFSVEDVQFKPYVVTTDAVHISYADEDKLLVTRKDGTVWETDTYHNNYKLLKQVDGIKNAAKASIYKGSLNIQSDDGKKGFYPNRGNQQWLVQHKDGNWGIYAVPLSGKGLEATPIKPPAVSGLSFTASNAKPSVGNTIQFKIVQSYTNGYKETLSGKDIVLSIDKPHLLKAQKDGSYKVLGIGDVTATVTVGDITKKVTLASSLGSNLTGAIYANETVMLPVKSVFQSLGGSVSYTKTSNSYDITLGSKSIILKVGQKKATVDGKEVALDQAVREEKGGAVFPATFLTKATGAVAKWDSKLKQLKVSVGSGTMIIESSDTPKVKKKEAQGALANYIGKSYWVNRYSNWERFIKLTITDIVPVGGENFEIVFAKTDGKTIKSEVTSRDFVTKILGDSYTFLSYDPYKKYNWPASTWDSIKASKISMGMNKTQVELSWGRPSSTSKVSSKTVNVEVWRYGYQYVVLTNGVVTDVYTF</sequence>
<dbReference type="SUPFAM" id="SSF55383">
    <property type="entry name" value="Copper amine oxidase, domain N"/>
    <property type="match status" value="1"/>
</dbReference>
<dbReference type="STRING" id="1844972.A7K91_21060"/>
<dbReference type="Pfam" id="PF07833">
    <property type="entry name" value="Cu_amine_oxidN1"/>
    <property type="match status" value="1"/>
</dbReference>
<gene>
    <name evidence="3" type="ORF">A7K91_21060</name>
</gene>
<feature type="chain" id="PRO_5008340472" description="Copper amine oxidase-like N-terminal domain-containing protein" evidence="1">
    <location>
        <begin position="27"/>
        <end position="678"/>
    </location>
</feature>
<dbReference type="RefSeq" id="WP_068682431.1">
    <property type="nucleotide sequence ID" value="NZ_LYPA01000050.1"/>
</dbReference>
<dbReference type="EMBL" id="LYPA01000050">
    <property type="protein sequence ID" value="OBR66218.1"/>
    <property type="molecule type" value="Genomic_DNA"/>
</dbReference>
<feature type="domain" description="Copper amine oxidase-like N-terminal" evidence="2">
    <location>
        <begin position="416"/>
        <end position="507"/>
    </location>
</feature>
<protein>
    <recommendedName>
        <fullName evidence="2">Copper amine oxidase-like N-terminal domain-containing protein</fullName>
    </recommendedName>
</protein>
<evidence type="ECO:0000313" key="3">
    <source>
        <dbReference type="EMBL" id="OBR66218.1"/>
    </source>
</evidence>
<keyword evidence="1" id="KW-0732">Signal</keyword>
<keyword evidence="4" id="KW-1185">Reference proteome</keyword>
<dbReference type="InterPro" id="IPR036582">
    <property type="entry name" value="Mao_N_sf"/>
</dbReference>
<dbReference type="AlphaFoldDB" id="A0A1A5YKZ9"/>